<keyword evidence="3" id="KW-1185">Reference proteome</keyword>
<accession>A0ABT9KJS0</accession>
<dbReference type="RefSeq" id="WP_307109842.1">
    <property type="nucleotide sequence ID" value="NZ_JAURUE010000001.1"/>
</dbReference>
<reference evidence="2 3" key="1">
    <citation type="submission" date="2023-07" db="EMBL/GenBank/DDBJ databases">
        <title>Sequencing the genomes of 1000 actinobacteria strains.</title>
        <authorList>
            <person name="Klenk H.-P."/>
        </authorList>
    </citation>
    <scope>NUCLEOTIDE SEQUENCE [LARGE SCALE GENOMIC DNA]</scope>
    <source>
        <strain evidence="2 3">DSM 41600</strain>
    </source>
</reference>
<dbReference type="InterPro" id="IPR007922">
    <property type="entry name" value="DciA-like"/>
</dbReference>
<sequence>MNQLPDEDEPRAKVDLARLALRRAQQDARRGRFLPSSRPRTTTPRRRRSRPEPVVLRAALDELITQKTGLSSTAATVLMQWPSMVGPEVARHVAAVDFDTDARALVLRPDSVAWATQIRLLAPQLIRRLNADHNSETVRTVRILKPVRAQLRSSAKAPPAVSVVPPPSPEPVPGPQRPLYRRPPVPRPVDPAVLAAAERQAQQTPREPEHLLHGPRSTPASPADRTRARALLRARARRQPPE</sequence>
<organism evidence="2 3">
    <name type="scientific">Streptomyces demainii</name>
    <dbReference type="NCBI Taxonomy" id="588122"/>
    <lineage>
        <taxon>Bacteria</taxon>
        <taxon>Bacillati</taxon>
        <taxon>Actinomycetota</taxon>
        <taxon>Actinomycetes</taxon>
        <taxon>Kitasatosporales</taxon>
        <taxon>Streptomycetaceae</taxon>
        <taxon>Streptomyces</taxon>
    </lineage>
</organism>
<name>A0ABT9KJS0_9ACTN</name>
<protein>
    <submittedName>
        <fullName evidence="2">Nucleic acid-binding Zn ribbon protein</fullName>
    </submittedName>
</protein>
<comment type="caution">
    <text evidence="2">The sequence shown here is derived from an EMBL/GenBank/DDBJ whole genome shotgun (WGS) entry which is preliminary data.</text>
</comment>
<feature type="compositionally biased region" description="Basic residues" evidence="1">
    <location>
        <begin position="228"/>
        <end position="242"/>
    </location>
</feature>
<feature type="compositionally biased region" description="Low complexity" evidence="1">
    <location>
        <begin position="153"/>
        <end position="163"/>
    </location>
</feature>
<dbReference type="EMBL" id="JAURUE010000001">
    <property type="protein sequence ID" value="MDP9607807.1"/>
    <property type="molecule type" value="Genomic_DNA"/>
</dbReference>
<evidence type="ECO:0000256" key="1">
    <source>
        <dbReference type="SAM" id="MobiDB-lite"/>
    </source>
</evidence>
<proteinExistence type="predicted"/>
<feature type="region of interest" description="Disordered" evidence="1">
    <location>
        <begin position="23"/>
        <end position="52"/>
    </location>
</feature>
<feature type="compositionally biased region" description="Pro residues" evidence="1">
    <location>
        <begin position="164"/>
        <end position="189"/>
    </location>
</feature>
<feature type="region of interest" description="Disordered" evidence="1">
    <location>
        <begin position="152"/>
        <end position="242"/>
    </location>
</feature>
<evidence type="ECO:0000313" key="3">
    <source>
        <dbReference type="Proteomes" id="UP001234880"/>
    </source>
</evidence>
<dbReference type="PANTHER" id="PTHR36456">
    <property type="entry name" value="UPF0232 PROTEIN SCO3875"/>
    <property type="match status" value="1"/>
</dbReference>
<gene>
    <name evidence="2" type="ORF">JOF35_000084</name>
</gene>
<evidence type="ECO:0000313" key="2">
    <source>
        <dbReference type="EMBL" id="MDP9607807.1"/>
    </source>
</evidence>
<dbReference type="Pfam" id="PF05258">
    <property type="entry name" value="DciA"/>
    <property type="match status" value="1"/>
</dbReference>
<dbReference type="Proteomes" id="UP001234880">
    <property type="component" value="Unassembled WGS sequence"/>
</dbReference>
<dbReference type="PANTHER" id="PTHR36456:SF1">
    <property type="entry name" value="UPF0232 PROTEIN SCO3875"/>
    <property type="match status" value="1"/>
</dbReference>